<evidence type="ECO:0000313" key="3">
    <source>
        <dbReference type="Proteomes" id="UP000707356"/>
    </source>
</evidence>
<dbReference type="GO" id="GO:0032259">
    <property type="term" value="P:methylation"/>
    <property type="evidence" value="ECO:0007669"/>
    <property type="project" value="UniProtKB-KW"/>
</dbReference>
<dbReference type="InterPro" id="IPR041698">
    <property type="entry name" value="Methyltransf_25"/>
</dbReference>
<reference evidence="2" key="2">
    <citation type="journal article" date="2022" name="Microbiol. Resour. Announc.">
        <title>Metagenome Sequencing to Explore Phylogenomics of Terrestrial Cyanobacteria.</title>
        <authorList>
            <person name="Ward R.D."/>
            <person name="Stajich J.E."/>
            <person name="Johansen J.R."/>
            <person name="Huntemann M."/>
            <person name="Clum A."/>
            <person name="Foster B."/>
            <person name="Foster B."/>
            <person name="Roux S."/>
            <person name="Palaniappan K."/>
            <person name="Varghese N."/>
            <person name="Mukherjee S."/>
            <person name="Reddy T.B.K."/>
            <person name="Daum C."/>
            <person name="Copeland A."/>
            <person name="Chen I.A."/>
            <person name="Ivanova N.N."/>
            <person name="Kyrpides N.C."/>
            <person name="Shapiro N."/>
            <person name="Eloe-Fadrosh E.A."/>
            <person name="Pietrasiak N."/>
        </authorList>
    </citation>
    <scope>NUCLEOTIDE SEQUENCE</scope>
    <source>
        <strain evidence="2">GSE-TBD4-15B</strain>
    </source>
</reference>
<feature type="domain" description="Methyltransferase" evidence="1">
    <location>
        <begin position="49"/>
        <end position="139"/>
    </location>
</feature>
<comment type="caution">
    <text evidence="2">The sequence shown here is derived from an EMBL/GenBank/DDBJ whole genome shotgun (WGS) entry which is preliminary data.</text>
</comment>
<dbReference type="Gene3D" id="3.40.50.150">
    <property type="entry name" value="Vaccinia Virus protein VP39"/>
    <property type="match status" value="1"/>
</dbReference>
<dbReference type="EMBL" id="JAHHHV010000077">
    <property type="protein sequence ID" value="MBW4467466.1"/>
    <property type="molecule type" value="Genomic_DNA"/>
</dbReference>
<dbReference type="GO" id="GO:0008168">
    <property type="term" value="F:methyltransferase activity"/>
    <property type="evidence" value="ECO:0007669"/>
    <property type="project" value="UniProtKB-KW"/>
</dbReference>
<keyword evidence="2" id="KW-0489">Methyltransferase</keyword>
<accession>A0A951PD96</accession>
<dbReference type="CDD" id="cd02440">
    <property type="entry name" value="AdoMet_MTases"/>
    <property type="match status" value="1"/>
</dbReference>
<dbReference type="Pfam" id="PF13649">
    <property type="entry name" value="Methyltransf_25"/>
    <property type="match status" value="1"/>
</dbReference>
<sequence>MATIFRTWSQQYPWLHSSISWLAALNIGGVARFRRIALEGLEIQPEMQVLDLCCGSGQTTQILVMQSAHVTGLDAAAAALAQAAQAAPAAKYIQGWAESMPFDDDQFDLVHVSMALHEMRPVQLWRVLQEAHRVLKPGGVLAFVDFHLPSNWLYRLSLDLFLGLFETEAVWQFIKTDLLDLLVRVGFQQAECRLYASGSLQVGQAQKESQNRLNSEFRGLNSEA</sequence>
<keyword evidence="2" id="KW-0808">Transferase</keyword>
<name>A0A951PD96_9CYAN</name>
<proteinExistence type="predicted"/>
<evidence type="ECO:0000313" key="2">
    <source>
        <dbReference type="EMBL" id="MBW4467466.1"/>
    </source>
</evidence>
<dbReference type="SUPFAM" id="SSF53335">
    <property type="entry name" value="S-adenosyl-L-methionine-dependent methyltransferases"/>
    <property type="match status" value="1"/>
</dbReference>
<dbReference type="InterPro" id="IPR050508">
    <property type="entry name" value="Methyltransf_Superfamily"/>
</dbReference>
<reference evidence="2" key="1">
    <citation type="submission" date="2021-05" db="EMBL/GenBank/DDBJ databases">
        <authorList>
            <person name="Pietrasiak N."/>
            <person name="Ward R."/>
            <person name="Stajich J.E."/>
            <person name="Kurbessoian T."/>
        </authorList>
    </citation>
    <scope>NUCLEOTIDE SEQUENCE</scope>
    <source>
        <strain evidence="2">GSE-TBD4-15B</strain>
    </source>
</reference>
<evidence type="ECO:0000259" key="1">
    <source>
        <dbReference type="Pfam" id="PF13649"/>
    </source>
</evidence>
<dbReference type="AlphaFoldDB" id="A0A951PD96"/>
<dbReference type="PANTHER" id="PTHR42912">
    <property type="entry name" value="METHYLTRANSFERASE"/>
    <property type="match status" value="1"/>
</dbReference>
<dbReference type="InterPro" id="IPR029063">
    <property type="entry name" value="SAM-dependent_MTases_sf"/>
</dbReference>
<dbReference type="Proteomes" id="UP000707356">
    <property type="component" value="Unassembled WGS sequence"/>
</dbReference>
<organism evidence="2 3">
    <name type="scientific">Pegethrix bostrychoides GSE-TBD4-15B</name>
    <dbReference type="NCBI Taxonomy" id="2839662"/>
    <lineage>
        <taxon>Bacteria</taxon>
        <taxon>Bacillati</taxon>
        <taxon>Cyanobacteriota</taxon>
        <taxon>Cyanophyceae</taxon>
        <taxon>Oculatellales</taxon>
        <taxon>Oculatellaceae</taxon>
        <taxon>Pegethrix</taxon>
    </lineage>
</organism>
<protein>
    <submittedName>
        <fullName evidence="2">Class I SAM-dependent methyltransferase</fullName>
    </submittedName>
</protein>
<gene>
    <name evidence="2" type="ORF">KME07_18725</name>
</gene>